<feature type="compositionally biased region" description="Basic and acidic residues" evidence="1">
    <location>
        <begin position="550"/>
        <end position="562"/>
    </location>
</feature>
<keyword evidence="3" id="KW-1185">Reference proteome</keyword>
<proteinExistence type="predicted"/>
<gene>
    <name evidence="2" type="ORF">LHYA1_G002969</name>
</gene>
<dbReference type="PANTHER" id="PTHR36847:SF1">
    <property type="entry name" value="AMIDOLIGASE ENZYME"/>
    <property type="match status" value="1"/>
</dbReference>
<dbReference type="PANTHER" id="PTHR36847">
    <property type="entry name" value="AMIDOLIGASE ENZYME"/>
    <property type="match status" value="1"/>
</dbReference>
<accession>A0A8H8R2Q1</accession>
<dbReference type="OrthoDB" id="412402at2759"/>
<evidence type="ECO:0008006" key="4">
    <source>
        <dbReference type="Google" id="ProtNLM"/>
    </source>
</evidence>
<feature type="compositionally biased region" description="Acidic residues" evidence="1">
    <location>
        <begin position="457"/>
        <end position="469"/>
    </location>
</feature>
<organism evidence="2 3">
    <name type="scientific">Lachnellula hyalina</name>
    <dbReference type="NCBI Taxonomy" id="1316788"/>
    <lineage>
        <taxon>Eukaryota</taxon>
        <taxon>Fungi</taxon>
        <taxon>Dikarya</taxon>
        <taxon>Ascomycota</taxon>
        <taxon>Pezizomycotina</taxon>
        <taxon>Leotiomycetes</taxon>
        <taxon>Helotiales</taxon>
        <taxon>Lachnaceae</taxon>
        <taxon>Lachnellula</taxon>
    </lineage>
</organism>
<dbReference type="InterPro" id="IPR022025">
    <property type="entry name" value="Amidoligase_2"/>
</dbReference>
<evidence type="ECO:0000313" key="2">
    <source>
        <dbReference type="EMBL" id="TVY27329.1"/>
    </source>
</evidence>
<comment type="caution">
    <text evidence="2">The sequence shown here is derived from an EMBL/GenBank/DDBJ whole genome shotgun (WGS) entry which is preliminary data.</text>
</comment>
<evidence type="ECO:0000313" key="3">
    <source>
        <dbReference type="Proteomes" id="UP000431533"/>
    </source>
</evidence>
<feature type="compositionally biased region" description="Low complexity" evidence="1">
    <location>
        <begin position="585"/>
        <end position="594"/>
    </location>
</feature>
<dbReference type="EMBL" id="QGMH01000050">
    <property type="protein sequence ID" value="TVY27329.1"/>
    <property type="molecule type" value="Genomic_DNA"/>
</dbReference>
<feature type="compositionally biased region" description="Low complexity" evidence="1">
    <location>
        <begin position="470"/>
        <end position="490"/>
    </location>
</feature>
<dbReference type="Proteomes" id="UP000431533">
    <property type="component" value="Unassembled WGS sequence"/>
</dbReference>
<dbReference type="Pfam" id="PF12224">
    <property type="entry name" value="Amidoligase_2"/>
    <property type="match status" value="1"/>
</dbReference>
<sequence length="732" mass="81802">MSQESQPLTFGVEFEVALAYADPTKVQPDYSDTRTVAFDTIEADFWAPYEIGNSLICKKSIFAATRNAAFRHIQSTMEDAGYAVHRDGGFNEWPLTLDPSVRKPSELPHYLDYLELEFVSPAYYFVPDSLKVIEDVLALLKSTYLMNVNVTTGFHVHCGDSLNGFKFDTLRKLTSFLFAFTPQLNTIHPSSRQDVTKASYAGSLREGSRFEIKRRPTHKARPTPIQAISRFMNSRTSMEFLRHAGNPDAPKAMAHNLASIQAMTSGDQDKFFKPAIEFRQHEGCLDAVEAINWIKTVLGIVDFCMNAPTAAVDRMLQITKLETWEKLGDGHDAEREAQLGPILADKDFTAIHLLQALNLPGPALYYAQRGLYKHEMKHRIDSTSTSSTELSFSKWDYEKRPPRDPAVLARQVKLRDAWDALKAASKARDLLDPPVRARWTFDPTDSLWPSHNTTLDDGADTDATTDEESSNLSGSSRGSTVSLSTDSSDSWEPITDPSHPLYMNQFGTPTSSISRFNGSIGRISNSFVAPLSPSSASSSGEIEALDDETTDKGVTENDRQWGEKLGGSGGVGDPFEGERGERMRGAGSRSRSVSPRTRIYDGDYGFHGTNTWERWQLFNFYKHVFGHQDFDARNMQEAKRYPDKDKLDQYLDSLVPDFRKKIVNMVLGDIMFPKLKAGVKFPNGRPPCWCVMHNTVAPEGLDLPPLSLVSQLRAITQGNEEDTLEGRNLIGT</sequence>
<dbReference type="AlphaFoldDB" id="A0A8H8R2Q1"/>
<name>A0A8H8R2Q1_9HELO</name>
<reference evidence="2 3" key="1">
    <citation type="submission" date="2018-05" db="EMBL/GenBank/DDBJ databases">
        <title>Genome sequencing and assembly of the regulated plant pathogen Lachnellula willkommii and related sister species for the development of diagnostic species identification markers.</title>
        <authorList>
            <person name="Giroux E."/>
            <person name="Bilodeau G."/>
        </authorList>
    </citation>
    <scope>NUCLEOTIDE SEQUENCE [LARGE SCALE GENOMIC DNA]</scope>
    <source>
        <strain evidence="2 3">CBS 185.66</strain>
    </source>
</reference>
<dbReference type="GeneID" id="41983167"/>
<feature type="region of interest" description="Disordered" evidence="1">
    <location>
        <begin position="450"/>
        <end position="506"/>
    </location>
</feature>
<feature type="region of interest" description="Disordered" evidence="1">
    <location>
        <begin position="530"/>
        <end position="594"/>
    </location>
</feature>
<dbReference type="RefSeq" id="XP_031006117.1">
    <property type="nucleotide sequence ID" value="XM_031147943.1"/>
</dbReference>
<protein>
    <recommendedName>
        <fullName evidence="4">Amidoligase enzyme</fullName>
    </recommendedName>
</protein>
<feature type="compositionally biased region" description="Low complexity" evidence="1">
    <location>
        <begin position="530"/>
        <end position="539"/>
    </location>
</feature>
<evidence type="ECO:0000256" key="1">
    <source>
        <dbReference type="SAM" id="MobiDB-lite"/>
    </source>
</evidence>